<protein>
    <submittedName>
        <fullName evidence="1">HAD-IA family hydrolase</fullName>
    </submittedName>
</protein>
<dbReference type="Gene3D" id="3.40.50.1000">
    <property type="entry name" value="HAD superfamily/HAD-like"/>
    <property type="match status" value="1"/>
</dbReference>
<dbReference type="InterPro" id="IPR036412">
    <property type="entry name" value="HAD-like_sf"/>
</dbReference>
<name>A0A7C9HKB1_9GAMM</name>
<gene>
    <name evidence="1" type="ORF">GN331_00865</name>
</gene>
<keyword evidence="2" id="KW-1185">Reference proteome</keyword>
<dbReference type="Pfam" id="PF00702">
    <property type="entry name" value="Hydrolase"/>
    <property type="match status" value="1"/>
</dbReference>
<comment type="caution">
    <text evidence="1">The sequence shown here is derived from an EMBL/GenBank/DDBJ whole genome shotgun (WGS) entry which is preliminary data.</text>
</comment>
<dbReference type="Gene3D" id="1.10.150.240">
    <property type="entry name" value="Putative phosphatase, domain 2"/>
    <property type="match status" value="1"/>
</dbReference>
<dbReference type="RefSeq" id="WP_156639509.1">
    <property type="nucleotide sequence ID" value="NZ_WOXT01000001.1"/>
</dbReference>
<proteinExistence type="predicted"/>
<dbReference type="SUPFAM" id="SSF56784">
    <property type="entry name" value="HAD-like"/>
    <property type="match status" value="1"/>
</dbReference>
<evidence type="ECO:0000313" key="2">
    <source>
        <dbReference type="Proteomes" id="UP000479692"/>
    </source>
</evidence>
<dbReference type="PANTHER" id="PTHR43611:SF3">
    <property type="entry name" value="FLAVIN MONONUCLEOTIDE HYDROLASE 1, CHLOROPLATIC"/>
    <property type="match status" value="1"/>
</dbReference>
<reference evidence="1 2" key="1">
    <citation type="submission" date="2019-12" db="EMBL/GenBank/DDBJ databases">
        <authorList>
            <person name="Xu J."/>
        </authorList>
    </citation>
    <scope>NUCLEOTIDE SEQUENCE [LARGE SCALE GENOMIC DNA]</scope>
    <source>
        <strain evidence="1 2">HX-5-24</strain>
    </source>
</reference>
<dbReference type="GO" id="GO:0016787">
    <property type="term" value="F:hydrolase activity"/>
    <property type="evidence" value="ECO:0007669"/>
    <property type="project" value="UniProtKB-KW"/>
</dbReference>
<dbReference type="InterPro" id="IPR006439">
    <property type="entry name" value="HAD-SF_hydro_IA"/>
</dbReference>
<evidence type="ECO:0000313" key="1">
    <source>
        <dbReference type="EMBL" id="MUV12752.1"/>
    </source>
</evidence>
<dbReference type="NCBIfam" id="TIGR01509">
    <property type="entry name" value="HAD-SF-IA-v3"/>
    <property type="match status" value="1"/>
</dbReference>
<dbReference type="EMBL" id="WOXT01000001">
    <property type="protein sequence ID" value="MUV12752.1"/>
    <property type="molecule type" value="Genomic_DNA"/>
</dbReference>
<dbReference type="PANTHER" id="PTHR43611">
    <property type="entry name" value="ALPHA-D-GLUCOSE 1-PHOSPHATE PHOSPHATASE"/>
    <property type="match status" value="1"/>
</dbReference>
<accession>A0A7C9HKB1</accession>
<sequence>MIATPPSLVLFDLDGVLVSYSHKIRVETLGAAIGRAPDAVFSALFDTGIEPQYDAGLIDDDGYLAALSDALGCTISPRQWLDARSASMQCEPATCERIAALAGRTDVAVLTNNGPLVLDSLPTQLTDLIPRERIFCSHVLGVSKPAAVAFLRVVETLGHAPNRTLFLDDNFANVQGARSAGLQSEQVHAPGEIAGILRDYGLD</sequence>
<dbReference type="AlphaFoldDB" id="A0A7C9HKB1"/>
<dbReference type="InterPro" id="IPR023214">
    <property type="entry name" value="HAD_sf"/>
</dbReference>
<organism evidence="1 2">
    <name type="scientific">Noviluteimonas gilva</name>
    <dbReference type="NCBI Taxonomy" id="2682097"/>
    <lineage>
        <taxon>Bacteria</taxon>
        <taxon>Pseudomonadati</taxon>
        <taxon>Pseudomonadota</taxon>
        <taxon>Gammaproteobacteria</taxon>
        <taxon>Lysobacterales</taxon>
        <taxon>Lysobacteraceae</taxon>
        <taxon>Noviluteimonas</taxon>
    </lineage>
</organism>
<keyword evidence="1" id="KW-0378">Hydrolase</keyword>
<dbReference type="InterPro" id="IPR023198">
    <property type="entry name" value="PGP-like_dom2"/>
</dbReference>
<dbReference type="Proteomes" id="UP000479692">
    <property type="component" value="Unassembled WGS sequence"/>
</dbReference>